<evidence type="ECO:0000256" key="1">
    <source>
        <dbReference type="ARBA" id="ARBA00004477"/>
    </source>
</evidence>
<evidence type="ECO:0000256" key="4">
    <source>
        <dbReference type="ARBA" id="ARBA00022692"/>
    </source>
</evidence>
<organism evidence="14 15">
    <name type="scientific">Basidiobolus ranarum</name>
    <dbReference type="NCBI Taxonomy" id="34480"/>
    <lineage>
        <taxon>Eukaryota</taxon>
        <taxon>Fungi</taxon>
        <taxon>Fungi incertae sedis</taxon>
        <taxon>Zoopagomycota</taxon>
        <taxon>Entomophthoromycotina</taxon>
        <taxon>Basidiobolomycetes</taxon>
        <taxon>Basidiobolales</taxon>
        <taxon>Basidiobolaceae</taxon>
        <taxon>Basidiobolus</taxon>
    </lineage>
</organism>
<keyword evidence="12" id="KW-0753">Steroid metabolism</keyword>
<evidence type="ECO:0000256" key="6">
    <source>
        <dbReference type="ARBA" id="ARBA00022955"/>
    </source>
</evidence>
<feature type="transmembrane region" description="Helical" evidence="13">
    <location>
        <begin position="83"/>
        <end position="102"/>
    </location>
</feature>
<keyword evidence="6" id="KW-0752">Steroid biosynthesis</keyword>
<evidence type="ECO:0000256" key="10">
    <source>
        <dbReference type="ARBA" id="ARBA00023136"/>
    </source>
</evidence>
<keyword evidence="11" id="KW-1207">Sterol metabolism</keyword>
<evidence type="ECO:0000256" key="13">
    <source>
        <dbReference type="SAM" id="Phobius"/>
    </source>
</evidence>
<evidence type="ECO:0000256" key="12">
    <source>
        <dbReference type="ARBA" id="ARBA00023221"/>
    </source>
</evidence>
<evidence type="ECO:0000256" key="2">
    <source>
        <dbReference type="ARBA" id="ARBA00005377"/>
    </source>
</evidence>
<keyword evidence="15" id="KW-1185">Reference proteome</keyword>
<dbReference type="InterPro" id="IPR005352">
    <property type="entry name" value="Erg28"/>
</dbReference>
<dbReference type="PANTHER" id="PTHR15451:SF19">
    <property type="entry name" value="ERGOSTEROL BIOSYNTHETIC PROTEIN 28 HOMOLOG"/>
    <property type="match status" value="1"/>
</dbReference>
<evidence type="ECO:0000256" key="9">
    <source>
        <dbReference type="ARBA" id="ARBA00023098"/>
    </source>
</evidence>
<protein>
    <submittedName>
        <fullName evidence="14">Ergosterol biosynthesis protein</fullName>
    </submittedName>
</protein>
<reference evidence="14 15" key="1">
    <citation type="submission" date="2023-04" db="EMBL/GenBank/DDBJ databases">
        <title>Genome of Basidiobolus ranarum AG-B5.</title>
        <authorList>
            <person name="Stajich J.E."/>
            <person name="Carter-House D."/>
            <person name="Gryganskyi A."/>
        </authorList>
    </citation>
    <scope>NUCLEOTIDE SEQUENCE [LARGE SCALE GENOMIC DNA]</scope>
    <source>
        <strain evidence="14 15">AG-B5</strain>
    </source>
</reference>
<evidence type="ECO:0000256" key="8">
    <source>
        <dbReference type="ARBA" id="ARBA00023011"/>
    </source>
</evidence>
<comment type="caution">
    <text evidence="14">The sequence shown here is derived from an EMBL/GenBank/DDBJ whole genome shotgun (WGS) entry which is preliminary data.</text>
</comment>
<name>A0ABR2W541_9FUNG</name>
<evidence type="ECO:0000256" key="7">
    <source>
        <dbReference type="ARBA" id="ARBA00022989"/>
    </source>
</evidence>
<keyword evidence="3" id="KW-0444">Lipid biosynthesis</keyword>
<evidence type="ECO:0000256" key="11">
    <source>
        <dbReference type="ARBA" id="ARBA00023166"/>
    </source>
</evidence>
<comment type="subcellular location">
    <subcellularLocation>
        <location evidence="1">Endoplasmic reticulum membrane</location>
        <topology evidence="1">Multi-pass membrane protein</topology>
    </subcellularLocation>
</comment>
<evidence type="ECO:0000256" key="5">
    <source>
        <dbReference type="ARBA" id="ARBA00022824"/>
    </source>
</evidence>
<dbReference type="EMBL" id="JASJQH010007044">
    <property type="protein sequence ID" value="KAK9719535.1"/>
    <property type="molecule type" value="Genomic_DNA"/>
</dbReference>
<feature type="transmembrane region" description="Helical" evidence="13">
    <location>
        <begin position="49"/>
        <end position="71"/>
    </location>
</feature>
<dbReference type="Pfam" id="PF03694">
    <property type="entry name" value="Erg28"/>
    <property type="match status" value="1"/>
</dbReference>
<accession>A0ABR2W541</accession>
<proteinExistence type="inferred from homology"/>
<sequence length="129" mass="14909">MSYAEYIPEGAFAKWVLFIAVVSVFNSLQCYIAPLGLTRQLYGRKPEQVTTLTSHMFATWTLTVSMVRFYGAYHLNDPTVFNMVWYTFVVAFFHFSTEVFVFRSAKLDKGTINPMIVSIGSMIWMYNLQ</sequence>
<keyword evidence="10 13" id="KW-0472">Membrane</keyword>
<dbReference type="Proteomes" id="UP001479436">
    <property type="component" value="Unassembled WGS sequence"/>
</dbReference>
<feature type="transmembrane region" description="Helical" evidence="13">
    <location>
        <begin position="12"/>
        <end position="37"/>
    </location>
</feature>
<gene>
    <name evidence="14" type="primary">ERG28</name>
    <name evidence="14" type="ORF">K7432_004716</name>
</gene>
<keyword evidence="9" id="KW-0443">Lipid metabolism</keyword>
<keyword evidence="5" id="KW-0256">Endoplasmic reticulum</keyword>
<keyword evidence="7 13" id="KW-1133">Transmembrane helix</keyword>
<comment type="similarity">
    <text evidence="2">Belongs to the ERG28 family.</text>
</comment>
<evidence type="ECO:0000313" key="14">
    <source>
        <dbReference type="EMBL" id="KAK9719535.1"/>
    </source>
</evidence>
<keyword evidence="4 13" id="KW-0812">Transmembrane</keyword>
<evidence type="ECO:0000313" key="15">
    <source>
        <dbReference type="Proteomes" id="UP001479436"/>
    </source>
</evidence>
<dbReference type="PANTHER" id="PTHR15451">
    <property type="entry name" value="ERGOSTEROL BIOSYNTHETIC PROTEIN 28-RELATED"/>
    <property type="match status" value="1"/>
</dbReference>
<keyword evidence="8" id="KW-0756">Sterol biosynthesis</keyword>
<evidence type="ECO:0000256" key="3">
    <source>
        <dbReference type="ARBA" id="ARBA00022516"/>
    </source>
</evidence>